<dbReference type="EMBL" id="AMXI01000566">
    <property type="protein sequence ID" value="EKN41962.1"/>
    <property type="molecule type" value="Genomic_DNA"/>
</dbReference>
<accession>M1ZQR0</accession>
<name>M1ZQR0_CLOBO</name>
<dbReference type="AlphaFoldDB" id="M1ZQR0"/>
<dbReference type="Proteomes" id="UP000011944">
    <property type="component" value="Unassembled WGS sequence"/>
</dbReference>
<evidence type="ECO:0000313" key="2">
    <source>
        <dbReference type="Proteomes" id="UP000011944"/>
    </source>
</evidence>
<organism evidence="1 2">
    <name type="scientific">Clostridium botulinum CFSAN001627</name>
    <dbReference type="NCBI Taxonomy" id="1232189"/>
    <lineage>
        <taxon>Bacteria</taxon>
        <taxon>Bacillati</taxon>
        <taxon>Bacillota</taxon>
        <taxon>Clostridia</taxon>
        <taxon>Eubacteriales</taxon>
        <taxon>Clostridiaceae</taxon>
        <taxon>Clostridium</taxon>
    </lineage>
</organism>
<evidence type="ECO:0000313" key="1">
    <source>
        <dbReference type="EMBL" id="EKN41962.1"/>
    </source>
</evidence>
<sequence>MYFSSVDILALPDLTNSDKKSKASTPSFELKRSLSLASSIKCPPACSTQKLESIPTDEFNPRPYISFFPSPLVSTVNFLEASFNSFQLFGTFTLYFLVNPHCRKEDMYLY</sequence>
<reference evidence="1 2" key="2">
    <citation type="submission" date="2013-03" db="EMBL/GenBank/DDBJ databases">
        <title>Diversity in Clostridium botulinum.</title>
        <authorList>
            <person name="Timme R.E."/>
            <person name="Allard M."/>
            <person name="Luo Y."/>
            <person name="Strain E."/>
            <person name="Gonzalez-Escalona N."/>
            <person name="Brown E."/>
        </authorList>
    </citation>
    <scope>NUCLEOTIDE SEQUENCE [LARGE SCALE GENOMIC DNA]</scope>
    <source>
        <strain evidence="1 2">CFSAN001627</strain>
    </source>
</reference>
<protein>
    <submittedName>
        <fullName evidence="1">Uncharacterized protein</fullName>
    </submittedName>
</protein>
<reference evidence="1 2" key="1">
    <citation type="submission" date="2012-10" db="EMBL/GenBank/DDBJ databases">
        <authorList>
            <person name="Strain E.A."/>
            <person name="Brown E."/>
            <person name="Allard M.W."/>
            <person name="Gonzalez-Escalona N."/>
            <person name="Timme R."/>
        </authorList>
    </citation>
    <scope>NUCLEOTIDE SEQUENCE [LARGE SCALE GENOMIC DNA]</scope>
    <source>
        <strain evidence="1 2">CFSAN001627</strain>
    </source>
</reference>
<comment type="caution">
    <text evidence="1">The sequence shown here is derived from an EMBL/GenBank/DDBJ whole genome shotgun (WGS) entry which is preliminary data.</text>
</comment>
<proteinExistence type="predicted"/>
<gene>
    <name evidence="1" type="ORF">CFSAN001627_09918</name>
</gene>